<dbReference type="InterPro" id="IPR024973">
    <property type="entry name" value="ESPR"/>
</dbReference>
<protein>
    <submittedName>
        <fullName evidence="4">ESPR-type extended signal peptide-containing protein</fullName>
    </submittedName>
</protein>
<dbReference type="RefSeq" id="WP_306387329.1">
    <property type="nucleotide sequence ID" value="NZ_JASAYT010000005.1"/>
</dbReference>
<comment type="caution">
    <text evidence="4">The sequence shown here is derived from an EMBL/GenBank/DDBJ whole genome shotgun (WGS) entry which is preliminary data.</text>
</comment>
<evidence type="ECO:0000313" key="5">
    <source>
        <dbReference type="Proteomes" id="UP001231736"/>
    </source>
</evidence>
<name>A0AAJ6NCK9_9PAST</name>
<evidence type="ECO:0000259" key="2">
    <source>
        <dbReference type="Pfam" id="PF05662"/>
    </source>
</evidence>
<dbReference type="CDD" id="cd12820">
    <property type="entry name" value="LbR_YadA-like"/>
    <property type="match status" value="2"/>
</dbReference>
<evidence type="ECO:0000313" key="4">
    <source>
        <dbReference type="EMBL" id="MDP8174354.1"/>
    </source>
</evidence>
<dbReference type="SUPFAM" id="SSF101967">
    <property type="entry name" value="Adhesin YadA, collagen-binding domain"/>
    <property type="match status" value="2"/>
</dbReference>
<organism evidence="4 5">
    <name type="scientific">Phocoenobacter skyensis</name>
    <dbReference type="NCBI Taxonomy" id="97481"/>
    <lineage>
        <taxon>Bacteria</taxon>
        <taxon>Pseudomonadati</taxon>
        <taxon>Pseudomonadota</taxon>
        <taxon>Gammaproteobacteria</taxon>
        <taxon>Pasteurellales</taxon>
        <taxon>Pasteurellaceae</taxon>
        <taxon>Phocoenobacter</taxon>
    </lineage>
</organism>
<dbReference type="AlphaFoldDB" id="A0AAJ6NCK9"/>
<feature type="domain" description="Trimeric autotransporter adhesin YadA-like stalk" evidence="2">
    <location>
        <begin position="442"/>
        <end position="486"/>
    </location>
</feature>
<accession>A0AAJ6NCK9</accession>
<dbReference type="Gene3D" id="2.150.10.10">
    <property type="entry name" value="Serralysin-like metalloprotease, C-terminal"/>
    <property type="match status" value="3"/>
</dbReference>
<dbReference type="InterPro" id="IPR011049">
    <property type="entry name" value="Serralysin-like_metalloprot_C"/>
</dbReference>
<feature type="domain" description="Trimeric autotransporter adhesin YadA-like head" evidence="1">
    <location>
        <begin position="379"/>
        <end position="402"/>
    </location>
</feature>
<dbReference type="GO" id="GO:0019867">
    <property type="term" value="C:outer membrane"/>
    <property type="evidence" value="ECO:0007669"/>
    <property type="project" value="InterPro"/>
</dbReference>
<feature type="domain" description="ESPR" evidence="3">
    <location>
        <begin position="1"/>
        <end position="47"/>
    </location>
</feature>
<dbReference type="Pfam" id="PF13018">
    <property type="entry name" value="ESPR"/>
    <property type="match status" value="1"/>
</dbReference>
<gene>
    <name evidence="4" type="ORF">QJU97_02630</name>
</gene>
<dbReference type="EMBL" id="JASAYT010000005">
    <property type="protein sequence ID" value="MDP8174354.1"/>
    <property type="molecule type" value="Genomic_DNA"/>
</dbReference>
<dbReference type="Pfam" id="PF05658">
    <property type="entry name" value="YadA_head"/>
    <property type="match status" value="4"/>
</dbReference>
<proteinExistence type="predicted"/>
<dbReference type="Proteomes" id="UP001231736">
    <property type="component" value="Unassembled WGS sequence"/>
</dbReference>
<feature type="non-terminal residue" evidence="4">
    <location>
        <position position="869"/>
    </location>
</feature>
<sequence>MNSIYKIVFNKATQTFTAVSELAKGATKTQSQSTKQAGTFLPKFAKIALAISMVLGFSTSAMADLASDVAALKAEVAALKAQKTYVHVNGTGQAQAGNDTNLDTVDGMGGAKGELSTAIGKNAQANQYGSIAIGRGAKTIDQPDDPAITSYDQSEYGSIAIGDEVVAEGAGAVVIGHNSNKATGILATAIGGRDNIASGRRSVAMGSNSKALGFASVAMGYESEASGVVGTAFGIENKSSGFASTTFGKLNKATGEMAIALGYSNKSRGVGTLAAGTGSTALGRGGFAVGANEARAIGMGSIATGGYVDIDSNGEWYPENDKKGGIAWTNGSIALGTETVAGTGTYNDNGTPDEPLDDIYTSGTEEAVAMGYRAKAVADKTLALGFDAKAEHTNSVALGSNAETRDFTQVDGTKAINGLKYKEFSGFADGVVSVGKTAHEKQIINVAPGEISQTSTDAINGSQLFATNTVLGNVATSVKDNLGGNAAIDENGNITFTDIGGTGKDTVQEAIAFNKGNIETNTANINGNRTAIATKADKDADNLSVADVNAWTTKLNNEADLAAPKGKLVTDTQVKAALETKLETGDIKSSDKTVGITTAAGNVDLRVNLDNTSLTKNGNGVIGIKDGGVTTAKIADGNVTKAKLADEVTTILDKVGTGAVETANHNTVTGDVVKTYVDGKVATINTEVTNLGDTVNTLGDTITHVGKTSKETVKADNGSGINVKTTPATNEKGAIFTLSLDEDEVKALAGTTNLDTTYLKTDGSNVANKATFGDQVGTDILGTSTKLAQIKAVKAVDDKVNTNTQDITDLEESVTTKLAKKANHNASNLNANDVAAWKAKIDTNSIETVTAGEGIDVSGGTAATNKEWV</sequence>
<feature type="domain" description="Trimeric autotransporter adhesin YadA-like head" evidence="1">
    <location>
        <begin position="111"/>
        <end position="137"/>
    </location>
</feature>
<reference evidence="4" key="1">
    <citation type="journal article" date="2023" name="Front. Microbiol.">
        <title>Phylogeography and host specificity of Pasteurellaceae pathogenic to sea-farmed fish in the north-east Atlantic.</title>
        <authorList>
            <person name="Gulla S."/>
            <person name="Colquhoun D.J."/>
            <person name="Olsen A.B."/>
            <person name="Spilsberg B."/>
            <person name="Lagesen K."/>
            <person name="Aakesson C.P."/>
            <person name="Strom S."/>
            <person name="Manji F."/>
            <person name="Birkbeck T.H."/>
            <person name="Nilsen H.K."/>
        </authorList>
    </citation>
    <scope>NUCLEOTIDE SEQUENCE</scope>
    <source>
        <strain evidence="4">98B1</strain>
    </source>
</reference>
<dbReference type="InterPro" id="IPR008640">
    <property type="entry name" value="Adhesin_Head_dom"/>
</dbReference>
<evidence type="ECO:0000259" key="1">
    <source>
        <dbReference type="Pfam" id="PF05658"/>
    </source>
</evidence>
<feature type="domain" description="Trimeric autotransporter adhesin YadA-like head" evidence="1">
    <location>
        <begin position="157"/>
        <end position="179"/>
    </location>
</feature>
<dbReference type="Pfam" id="PF05662">
    <property type="entry name" value="YadA_stalk"/>
    <property type="match status" value="1"/>
</dbReference>
<dbReference type="InterPro" id="IPR008635">
    <property type="entry name" value="Coiled_stalk_dom"/>
</dbReference>
<feature type="domain" description="Trimeric autotransporter adhesin YadA-like head" evidence="1">
    <location>
        <begin position="197"/>
        <end position="223"/>
    </location>
</feature>
<evidence type="ECO:0000259" key="3">
    <source>
        <dbReference type="Pfam" id="PF13018"/>
    </source>
</evidence>